<keyword evidence="10 15" id="KW-0408">Iron</keyword>
<dbReference type="PANTHER" id="PTHR37928:SF1">
    <property type="entry name" value="CFEM DOMAIN PROTEIN (AFU_ORTHOLOGUE AFUA_6G14090)"/>
    <property type="match status" value="1"/>
</dbReference>
<comment type="caution">
    <text evidence="15">Lacks conserved residue(s) required for the propagation of feature annotation.</text>
</comment>
<keyword evidence="5" id="KW-0964">Secreted</keyword>
<evidence type="ECO:0000256" key="6">
    <source>
        <dbReference type="ARBA" id="ARBA00022617"/>
    </source>
</evidence>
<evidence type="ECO:0000256" key="3">
    <source>
        <dbReference type="ARBA" id="ARBA00010031"/>
    </source>
</evidence>
<evidence type="ECO:0000256" key="13">
    <source>
        <dbReference type="ARBA" id="ARBA00023180"/>
    </source>
</evidence>
<feature type="compositionally biased region" description="Low complexity" evidence="16">
    <location>
        <begin position="157"/>
        <end position="212"/>
    </location>
</feature>
<feature type="region of interest" description="Disordered" evidence="16">
    <location>
        <begin position="237"/>
        <end position="282"/>
    </location>
</feature>
<evidence type="ECO:0000256" key="9">
    <source>
        <dbReference type="ARBA" id="ARBA00022729"/>
    </source>
</evidence>
<feature type="compositionally biased region" description="Pro residues" evidence="16">
    <location>
        <begin position="147"/>
        <end position="156"/>
    </location>
</feature>
<dbReference type="SMART" id="SM00747">
    <property type="entry name" value="CFEM"/>
    <property type="match status" value="1"/>
</dbReference>
<evidence type="ECO:0000256" key="8">
    <source>
        <dbReference type="ARBA" id="ARBA00022723"/>
    </source>
</evidence>
<evidence type="ECO:0000256" key="4">
    <source>
        <dbReference type="ARBA" id="ARBA00022475"/>
    </source>
</evidence>
<keyword evidence="7" id="KW-0336">GPI-anchor</keyword>
<evidence type="ECO:0000313" key="20">
    <source>
        <dbReference type="Proteomes" id="UP000045706"/>
    </source>
</evidence>
<evidence type="ECO:0000256" key="11">
    <source>
        <dbReference type="ARBA" id="ARBA00023136"/>
    </source>
</evidence>
<evidence type="ECO:0000256" key="5">
    <source>
        <dbReference type="ARBA" id="ARBA00022525"/>
    </source>
</evidence>
<feature type="disulfide bond" evidence="15">
    <location>
        <begin position="89"/>
        <end position="96"/>
    </location>
</feature>
<evidence type="ECO:0000256" key="10">
    <source>
        <dbReference type="ARBA" id="ARBA00023004"/>
    </source>
</evidence>
<dbReference type="PROSITE" id="PS52012">
    <property type="entry name" value="CFEM"/>
    <property type="match status" value="1"/>
</dbReference>
<sequence length="370" mass="37609">SRVTTPDTRNAEEHQRPPSDLVGSLYGNSVSGLTFKGNSLSIPAMRSHTATVLAGLVLLAALASGQDLASLPPCGQTCVNSVIASGLSCDSGDTKCLCANDNFKFGLNDCGKQACDAAVAQQLVAYAESLCAAATPGQTTAATPAPETTPSPPPEQPLTSATATPSPSPTPESVTSSTTTQQQSPTPSTEEQTVEGAATTSSAATSTSSVSSASAITEAPTTLVQSSTLIVASPSAKTVISDSPTSSSEPPALPTSANGDDEKSSNASGVADNENESTEPAAASALSTTAKIGIAVGAGVGGLGILLAVFLILRRRPSKRALQISDPMPGSGRDYSGGIQYISEKNHSELEMNSRRYEDMVPRQTPRHMI</sequence>
<reference evidence="20" key="1">
    <citation type="submission" date="2015-05" db="EMBL/GenBank/DDBJ databases">
        <authorList>
            <person name="Fogelqvist Johan"/>
        </authorList>
    </citation>
    <scope>NUCLEOTIDE SEQUENCE [LARGE SCALE GENOMIC DNA]</scope>
</reference>
<dbReference type="InterPro" id="IPR008427">
    <property type="entry name" value="Extracellular_membr_CFEM_dom"/>
</dbReference>
<keyword evidence="8 15" id="KW-0479">Metal-binding</keyword>
<dbReference type="GO" id="GO:0046872">
    <property type="term" value="F:metal ion binding"/>
    <property type="evidence" value="ECO:0007669"/>
    <property type="project" value="UniProtKB-UniRule"/>
</dbReference>
<accession>A0A0G4NP62</accession>
<keyword evidence="14" id="KW-0449">Lipoprotein</keyword>
<evidence type="ECO:0000256" key="17">
    <source>
        <dbReference type="SAM" id="Phobius"/>
    </source>
</evidence>
<feature type="transmembrane region" description="Helical" evidence="17">
    <location>
        <begin position="292"/>
        <end position="313"/>
    </location>
</feature>
<dbReference type="GO" id="GO:0005886">
    <property type="term" value="C:plasma membrane"/>
    <property type="evidence" value="ECO:0007669"/>
    <property type="project" value="UniProtKB-SubCell"/>
</dbReference>
<keyword evidence="13" id="KW-0325">Glycoprotein</keyword>
<keyword evidence="6 15" id="KW-0349">Heme</keyword>
<evidence type="ECO:0000259" key="18">
    <source>
        <dbReference type="PROSITE" id="PS52012"/>
    </source>
</evidence>
<comment type="subcellular location">
    <subcellularLocation>
        <location evidence="1">Cell membrane</location>
        <topology evidence="1">Lipid-anchor</topology>
        <topology evidence="1">GPI-anchor</topology>
    </subcellularLocation>
    <subcellularLocation>
        <location evidence="2">Secreted</location>
    </subcellularLocation>
</comment>
<feature type="non-terminal residue" evidence="19">
    <location>
        <position position="1"/>
    </location>
</feature>
<dbReference type="Pfam" id="PF05730">
    <property type="entry name" value="CFEM"/>
    <property type="match status" value="1"/>
</dbReference>
<feature type="region of interest" description="Disordered" evidence="16">
    <location>
        <begin position="138"/>
        <end position="212"/>
    </location>
</feature>
<keyword evidence="4" id="KW-1003">Cell membrane</keyword>
<evidence type="ECO:0000256" key="12">
    <source>
        <dbReference type="ARBA" id="ARBA00023157"/>
    </source>
</evidence>
<comment type="similarity">
    <text evidence="3">Belongs to the RBT5 family.</text>
</comment>
<organism evidence="19 20">
    <name type="scientific">Verticillium longisporum</name>
    <name type="common">Verticillium dahliae var. longisporum</name>
    <dbReference type="NCBI Taxonomy" id="100787"/>
    <lineage>
        <taxon>Eukaryota</taxon>
        <taxon>Fungi</taxon>
        <taxon>Dikarya</taxon>
        <taxon>Ascomycota</taxon>
        <taxon>Pezizomycotina</taxon>
        <taxon>Sordariomycetes</taxon>
        <taxon>Hypocreomycetidae</taxon>
        <taxon>Glomerellales</taxon>
        <taxon>Plectosphaerellaceae</taxon>
        <taxon>Verticillium</taxon>
    </lineage>
</organism>
<feature type="domain" description="CFEM" evidence="18">
    <location>
        <begin position="45"/>
        <end position="158"/>
    </location>
</feature>
<keyword evidence="17" id="KW-0812">Transmembrane</keyword>
<gene>
    <name evidence="19" type="ORF">BN1723_001388</name>
</gene>
<proteinExistence type="inferred from homology"/>
<feature type="binding site" description="axial binding residue" evidence="15">
    <location>
        <position position="93"/>
    </location>
    <ligand>
        <name>heme</name>
        <dbReference type="ChEBI" id="CHEBI:30413"/>
    </ligand>
    <ligandPart>
        <name>Fe</name>
        <dbReference type="ChEBI" id="CHEBI:18248"/>
    </ligandPart>
</feature>
<feature type="compositionally biased region" description="Polar residues" evidence="16">
    <location>
        <begin position="237"/>
        <end position="249"/>
    </location>
</feature>
<dbReference type="GO" id="GO:0005576">
    <property type="term" value="C:extracellular region"/>
    <property type="evidence" value="ECO:0007669"/>
    <property type="project" value="UniProtKB-SubCell"/>
</dbReference>
<evidence type="ECO:0000256" key="15">
    <source>
        <dbReference type="PROSITE-ProRule" id="PRU01356"/>
    </source>
</evidence>
<protein>
    <recommendedName>
        <fullName evidence="18">CFEM domain-containing protein</fullName>
    </recommendedName>
</protein>
<keyword evidence="12 15" id="KW-1015">Disulfide bond</keyword>
<feature type="disulfide bond" evidence="15">
    <location>
        <begin position="98"/>
        <end position="131"/>
    </location>
</feature>
<keyword evidence="17" id="KW-1133">Transmembrane helix</keyword>
<dbReference type="Proteomes" id="UP000045706">
    <property type="component" value="Unassembled WGS sequence"/>
</dbReference>
<feature type="region of interest" description="Disordered" evidence="16">
    <location>
        <begin position="1"/>
        <end position="21"/>
    </location>
</feature>
<keyword evidence="11 17" id="KW-0472">Membrane</keyword>
<evidence type="ECO:0000256" key="2">
    <source>
        <dbReference type="ARBA" id="ARBA00004613"/>
    </source>
</evidence>
<dbReference type="AlphaFoldDB" id="A0A0G4NP62"/>
<keyword evidence="9" id="KW-0732">Signal</keyword>
<evidence type="ECO:0000256" key="1">
    <source>
        <dbReference type="ARBA" id="ARBA00004609"/>
    </source>
</evidence>
<dbReference type="PANTHER" id="PTHR37928">
    <property type="entry name" value="CFEM DOMAIN PROTEIN (AFU_ORTHOLOGUE AFUA_6G14090)"/>
    <property type="match status" value="1"/>
</dbReference>
<evidence type="ECO:0000256" key="14">
    <source>
        <dbReference type="ARBA" id="ARBA00023288"/>
    </source>
</evidence>
<dbReference type="EMBL" id="CVQI01037272">
    <property type="protein sequence ID" value="CRK48131.1"/>
    <property type="molecule type" value="Genomic_DNA"/>
</dbReference>
<dbReference type="InterPro" id="IPR051735">
    <property type="entry name" value="CFEM_domain"/>
</dbReference>
<name>A0A0G4NP62_VERLO</name>
<evidence type="ECO:0000256" key="16">
    <source>
        <dbReference type="SAM" id="MobiDB-lite"/>
    </source>
</evidence>
<evidence type="ECO:0000313" key="19">
    <source>
        <dbReference type="EMBL" id="CRK48131.1"/>
    </source>
</evidence>
<evidence type="ECO:0000256" key="7">
    <source>
        <dbReference type="ARBA" id="ARBA00022622"/>
    </source>
</evidence>
<dbReference type="GO" id="GO:0098552">
    <property type="term" value="C:side of membrane"/>
    <property type="evidence" value="ECO:0007669"/>
    <property type="project" value="UniProtKB-KW"/>
</dbReference>